<accession>A0A5M3XE07</accession>
<gene>
    <name evidence="2" type="ORF">Aple_023900</name>
</gene>
<dbReference type="EMBL" id="BLAF01000012">
    <property type="protein sequence ID" value="GES19494.1"/>
    <property type="molecule type" value="Genomic_DNA"/>
</dbReference>
<evidence type="ECO:0000313" key="3">
    <source>
        <dbReference type="Proteomes" id="UP000377595"/>
    </source>
</evidence>
<keyword evidence="1" id="KW-0472">Membrane</keyword>
<organism evidence="2 3">
    <name type="scientific">Acrocarpospora pleiomorpha</name>
    <dbReference type="NCBI Taxonomy" id="90975"/>
    <lineage>
        <taxon>Bacteria</taxon>
        <taxon>Bacillati</taxon>
        <taxon>Actinomycetota</taxon>
        <taxon>Actinomycetes</taxon>
        <taxon>Streptosporangiales</taxon>
        <taxon>Streptosporangiaceae</taxon>
        <taxon>Acrocarpospora</taxon>
    </lineage>
</organism>
<feature type="transmembrane region" description="Helical" evidence="1">
    <location>
        <begin position="28"/>
        <end position="45"/>
    </location>
</feature>
<keyword evidence="3" id="KW-1185">Reference proteome</keyword>
<sequence length="215" mass="23628">MRHPSVVATDLEKTSATAAGGRKAKPPGWLFLLSTVFVTLICFYLDSVPYPYFEGGVFGILAWSALGLIFAIRLFNASPSEGLAEAIPPLLVLVIFMGCLLVTSTDAPFRVRFKLSEQSLEKYAMDLARSGAKTGCQRVGLYYVCGTYSSRYGLVSGGAEAIPGGAQVMVTDWPLMVSRGFLWLPDKRQPPDEVWCEEYKHLSGPWWACRSWDGV</sequence>
<protein>
    <submittedName>
        <fullName evidence="2">Uncharacterized protein</fullName>
    </submittedName>
</protein>
<feature type="transmembrane region" description="Helical" evidence="1">
    <location>
        <begin position="57"/>
        <end position="75"/>
    </location>
</feature>
<dbReference type="AlphaFoldDB" id="A0A5M3XE07"/>
<keyword evidence="1" id="KW-0812">Transmembrane</keyword>
<keyword evidence="1" id="KW-1133">Transmembrane helix</keyword>
<name>A0A5M3XE07_9ACTN</name>
<feature type="transmembrane region" description="Helical" evidence="1">
    <location>
        <begin position="87"/>
        <end position="109"/>
    </location>
</feature>
<dbReference type="Proteomes" id="UP000377595">
    <property type="component" value="Unassembled WGS sequence"/>
</dbReference>
<evidence type="ECO:0000313" key="2">
    <source>
        <dbReference type="EMBL" id="GES19494.1"/>
    </source>
</evidence>
<evidence type="ECO:0000256" key="1">
    <source>
        <dbReference type="SAM" id="Phobius"/>
    </source>
</evidence>
<proteinExistence type="predicted"/>
<reference evidence="2 3" key="1">
    <citation type="submission" date="2019-10" db="EMBL/GenBank/DDBJ databases">
        <title>Whole genome shotgun sequence of Acrocarpospora pleiomorpha NBRC 16267.</title>
        <authorList>
            <person name="Ichikawa N."/>
            <person name="Kimura A."/>
            <person name="Kitahashi Y."/>
            <person name="Komaki H."/>
            <person name="Oguchi A."/>
        </authorList>
    </citation>
    <scope>NUCLEOTIDE SEQUENCE [LARGE SCALE GENOMIC DNA]</scope>
    <source>
        <strain evidence="2 3">NBRC 16267</strain>
    </source>
</reference>
<comment type="caution">
    <text evidence="2">The sequence shown here is derived from an EMBL/GenBank/DDBJ whole genome shotgun (WGS) entry which is preliminary data.</text>
</comment>